<name>A0A6A6AAV4_9PLEO</name>
<organism evidence="3 4">
    <name type="scientific">Dothidotthia symphoricarpi CBS 119687</name>
    <dbReference type="NCBI Taxonomy" id="1392245"/>
    <lineage>
        <taxon>Eukaryota</taxon>
        <taxon>Fungi</taxon>
        <taxon>Dikarya</taxon>
        <taxon>Ascomycota</taxon>
        <taxon>Pezizomycotina</taxon>
        <taxon>Dothideomycetes</taxon>
        <taxon>Pleosporomycetidae</taxon>
        <taxon>Pleosporales</taxon>
        <taxon>Dothidotthiaceae</taxon>
        <taxon>Dothidotthia</taxon>
    </lineage>
</organism>
<feature type="chain" id="PRO_5025594901" description="G-protein coupled receptors family 1 profile domain-containing protein" evidence="2">
    <location>
        <begin position="21"/>
        <end position="361"/>
    </location>
</feature>
<keyword evidence="2" id="KW-0732">Signal</keyword>
<dbReference type="RefSeq" id="XP_033522732.1">
    <property type="nucleotide sequence ID" value="XM_033666379.1"/>
</dbReference>
<evidence type="ECO:0000256" key="2">
    <source>
        <dbReference type="SAM" id="SignalP"/>
    </source>
</evidence>
<reference evidence="3" key="1">
    <citation type="journal article" date="2020" name="Stud. Mycol.">
        <title>101 Dothideomycetes genomes: a test case for predicting lifestyles and emergence of pathogens.</title>
        <authorList>
            <person name="Haridas S."/>
            <person name="Albert R."/>
            <person name="Binder M."/>
            <person name="Bloem J."/>
            <person name="Labutti K."/>
            <person name="Salamov A."/>
            <person name="Andreopoulos B."/>
            <person name="Baker S."/>
            <person name="Barry K."/>
            <person name="Bills G."/>
            <person name="Bluhm B."/>
            <person name="Cannon C."/>
            <person name="Castanera R."/>
            <person name="Culley D."/>
            <person name="Daum C."/>
            <person name="Ezra D."/>
            <person name="Gonzalez J."/>
            <person name="Henrissat B."/>
            <person name="Kuo A."/>
            <person name="Liang C."/>
            <person name="Lipzen A."/>
            <person name="Lutzoni F."/>
            <person name="Magnuson J."/>
            <person name="Mondo S."/>
            <person name="Nolan M."/>
            <person name="Ohm R."/>
            <person name="Pangilinan J."/>
            <person name="Park H.-J."/>
            <person name="Ramirez L."/>
            <person name="Alfaro M."/>
            <person name="Sun H."/>
            <person name="Tritt A."/>
            <person name="Yoshinaga Y."/>
            <person name="Zwiers L.-H."/>
            <person name="Turgeon B."/>
            <person name="Goodwin S."/>
            <person name="Spatafora J."/>
            <person name="Crous P."/>
            <person name="Grigoriev I."/>
        </authorList>
    </citation>
    <scope>NUCLEOTIDE SEQUENCE</scope>
    <source>
        <strain evidence="3">CBS 119687</strain>
    </source>
</reference>
<dbReference type="OrthoDB" id="3210850at2759"/>
<feature type="transmembrane region" description="Helical" evidence="1">
    <location>
        <begin position="308"/>
        <end position="330"/>
    </location>
</feature>
<feature type="transmembrane region" description="Helical" evidence="1">
    <location>
        <begin position="278"/>
        <end position="302"/>
    </location>
</feature>
<feature type="signal peptide" evidence="2">
    <location>
        <begin position="1"/>
        <end position="20"/>
    </location>
</feature>
<feature type="transmembrane region" description="Helical" evidence="1">
    <location>
        <begin position="205"/>
        <end position="228"/>
    </location>
</feature>
<dbReference type="AlphaFoldDB" id="A0A6A6AAV4"/>
<keyword evidence="1" id="KW-0472">Membrane</keyword>
<keyword evidence="1" id="KW-0812">Transmembrane</keyword>
<dbReference type="EMBL" id="ML977508">
    <property type="protein sequence ID" value="KAF2128343.1"/>
    <property type="molecule type" value="Genomic_DNA"/>
</dbReference>
<evidence type="ECO:0000313" key="4">
    <source>
        <dbReference type="Proteomes" id="UP000799771"/>
    </source>
</evidence>
<evidence type="ECO:0000256" key="1">
    <source>
        <dbReference type="SAM" id="Phobius"/>
    </source>
</evidence>
<feature type="transmembrane region" description="Helical" evidence="1">
    <location>
        <begin position="164"/>
        <end position="185"/>
    </location>
</feature>
<evidence type="ECO:0000313" key="3">
    <source>
        <dbReference type="EMBL" id="KAF2128343.1"/>
    </source>
</evidence>
<sequence>MQNLVIRGWVLATLMVTISSTPVPHALRSVDTAQMTNLRSREVTTYGETPASRTAYTVVSLFCMSLLTGMIGHRLRQMSLRHFKNLCLTQILILLLYFVSMAFVLSAAVVESGLSLQTHSICRGAIILCLAFYVGSKCIMYLFLVERAHALRAPYMHRTHDWLWMVGVLTIFGGFGTISVCGFIWPLSTISEVDGRCRIGLPQFITIPLLSFDVVVNVLLTLVFVYLLGPLIRSGSRPTLTASRFTQYFGRFCGGGRARDSVNLHQGNQLMVNKIEHLLWKTFIGTCAVLGPTVANMASLTMLKGRELGWVCLTVCTIDVTWTVCIFHWLTLGSHESEERTSNTLVLDSASTHDIFFRHTP</sequence>
<keyword evidence="4" id="KW-1185">Reference proteome</keyword>
<feature type="transmembrane region" description="Helical" evidence="1">
    <location>
        <begin position="85"/>
        <end position="105"/>
    </location>
</feature>
<dbReference type="GeneID" id="54406811"/>
<accession>A0A6A6AAV4</accession>
<dbReference type="Proteomes" id="UP000799771">
    <property type="component" value="Unassembled WGS sequence"/>
</dbReference>
<protein>
    <recommendedName>
        <fullName evidence="5">G-protein coupled receptors family 1 profile domain-containing protein</fullName>
    </recommendedName>
</protein>
<gene>
    <name evidence="3" type="ORF">P153DRAFT_35240</name>
</gene>
<dbReference type="PANTHER" id="PTHR38848">
    <property type="entry name" value="G-PROTEIN COUPLED RECEPTORS FAMILY 3 PROFILE DOMAIN-CONTAINING PROTEIN"/>
    <property type="match status" value="1"/>
</dbReference>
<proteinExistence type="predicted"/>
<keyword evidence="1" id="KW-1133">Transmembrane helix</keyword>
<feature type="transmembrane region" description="Helical" evidence="1">
    <location>
        <begin position="53"/>
        <end position="73"/>
    </location>
</feature>
<feature type="transmembrane region" description="Helical" evidence="1">
    <location>
        <begin position="125"/>
        <end position="144"/>
    </location>
</feature>
<dbReference type="PANTHER" id="PTHR38848:SF3">
    <property type="entry name" value="G-PROTEIN COUPLED RECEPTORS FAMILY 3 PROFILE DOMAIN-CONTAINING PROTEIN"/>
    <property type="match status" value="1"/>
</dbReference>
<evidence type="ECO:0008006" key="5">
    <source>
        <dbReference type="Google" id="ProtNLM"/>
    </source>
</evidence>